<dbReference type="RefSeq" id="WP_163482438.1">
    <property type="nucleotide sequence ID" value="NZ_JAAGWF010000015.1"/>
</dbReference>
<dbReference type="PANTHER" id="PTHR12526:SF635">
    <property type="entry name" value="GLYCOSYL TRANSFERASE GROUP 1"/>
    <property type="match status" value="1"/>
</dbReference>
<protein>
    <submittedName>
        <fullName evidence="5">Glycosyltransferase family 1 protein</fullName>
    </submittedName>
</protein>
<dbReference type="Proteomes" id="UP000470246">
    <property type="component" value="Unassembled WGS sequence"/>
</dbReference>
<gene>
    <name evidence="5" type="ORF">GCU56_14500</name>
</gene>
<name>A0A7K3W5G5_9ACTN</name>
<organism evidence="5 6">
    <name type="scientific">Geodermatophilus sabuli</name>
    <dbReference type="NCBI Taxonomy" id="1564158"/>
    <lineage>
        <taxon>Bacteria</taxon>
        <taxon>Bacillati</taxon>
        <taxon>Actinomycetota</taxon>
        <taxon>Actinomycetes</taxon>
        <taxon>Geodermatophilales</taxon>
        <taxon>Geodermatophilaceae</taxon>
        <taxon>Geodermatophilus</taxon>
    </lineage>
</organism>
<evidence type="ECO:0000256" key="2">
    <source>
        <dbReference type="ARBA" id="ARBA00022679"/>
    </source>
</evidence>
<dbReference type="PANTHER" id="PTHR12526">
    <property type="entry name" value="GLYCOSYLTRANSFERASE"/>
    <property type="match status" value="1"/>
</dbReference>
<evidence type="ECO:0000259" key="3">
    <source>
        <dbReference type="Pfam" id="PF00534"/>
    </source>
</evidence>
<dbReference type="Gene3D" id="3.40.50.2000">
    <property type="entry name" value="Glycogen Phosphorylase B"/>
    <property type="match status" value="2"/>
</dbReference>
<comment type="caution">
    <text evidence="5">The sequence shown here is derived from an EMBL/GenBank/DDBJ whole genome shotgun (WGS) entry which is preliminary data.</text>
</comment>
<evidence type="ECO:0000259" key="4">
    <source>
        <dbReference type="Pfam" id="PF13439"/>
    </source>
</evidence>
<dbReference type="GO" id="GO:0016757">
    <property type="term" value="F:glycosyltransferase activity"/>
    <property type="evidence" value="ECO:0007669"/>
    <property type="project" value="UniProtKB-KW"/>
</dbReference>
<feature type="domain" description="Glycosyltransferase subfamily 4-like N-terminal" evidence="4">
    <location>
        <begin position="22"/>
        <end position="199"/>
    </location>
</feature>
<dbReference type="EMBL" id="JAAGWF010000015">
    <property type="protein sequence ID" value="NEK59077.1"/>
    <property type="molecule type" value="Genomic_DNA"/>
</dbReference>
<dbReference type="InterPro" id="IPR028098">
    <property type="entry name" value="Glyco_trans_4-like_N"/>
</dbReference>
<evidence type="ECO:0000313" key="5">
    <source>
        <dbReference type="EMBL" id="NEK59077.1"/>
    </source>
</evidence>
<accession>A0A7K3W5G5</accession>
<evidence type="ECO:0000313" key="6">
    <source>
        <dbReference type="Proteomes" id="UP000470246"/>
    </source>
</evidence>
<dbReference type="AlphaFoldDB" id="A0A7K3W5G5"/>
<dbReference type="InterPro" id="IPR001296">
    <property type="entry name" value="Glyco_trans_1"/>
</dbReference>
<dbReference type="Pfam" id="PF00534">
    <property type="entry name" value="Glycos_transf_1"/>
    <property type="match status" value="1"/>
</dbReference>
<feature type="domain" description="Glycosyl transferase family 1" evidence="3">
    <location>
        <begin position="211"/>
        <end position="371"/>
    </location>
</feature>
<dbReference type="SUPFAM" id="SSF53756">
    <property type="entry name" value="UDP-Glycosyltransferase/glycogen phosphorylase"/>
    <property type="match status" value="1"/>
</dbReference>
<proteinExistence type="predicted"/>
<reference evidence="5 6" key="1">
    <citation type="submission" date="2020-02" db="EMBL/GenBank/DDBJ databases">
        <title>Geodermatophilus sabuli CPCC 205279 I12A-02694.</title>
        <authorList>
            <person name="Jiang Z."/>
        </authorList>
    </citation>
    <scope>NUCLEOTIDE SEQUENCE [LARGE SCALE GENOMIC DNA]</scope>
    <source>
        <strain evidence="5 6">I12A-02694</strain>
    </source>
</reference>
<keyword evidence="6" id="KW-1185">Reference proteome</keyword>
<evidence type="ECO:0000256" key="1">
    <source>
        <dbReference type="ARBA" id="ARBA00022676"/>
    </source>
</evidence>
<keyword evidence="2 5" id="KW-0808">Transferase</keyword>
<sequence length="406" mass="42846">MRIDLVSEHASPLAAIGGVDAGGQNVHVAALAAGLARRGHEVTVHTRREDPDQPERVTVADGYDVAHVPAGPARLLPKDDLLQHMPEFASQLRRTWSTGSPDLVHAHFWMSGLASVAAAGPGSGAGGIPIVQTFHALGSVKRRHQGAADPSPAQRVQLERSLCRTVTHVVATCTDEVFELRRLGLPSERVSIVPCGVDTGVFTPRGGVAPRSDRRRLLVLGRLVERKGQDDAVRALAAVPDTELVVVGGPPAEQLDGDPEVRRLRAVATEAGVADRLVFTGAVARADVPAWIRSADVVLAVPWYEPFGITPLEAMACGRPVVATAVGGLQDSVADGVTGVLVPPRDPAAIGAAVAGLLADDARRAAYGAAGVRRARSRYRWERVVADTETVYRQVLTGRVAMEAAR</sequence>
<dbReference type="Pfam" id="PF13439">
    <property type="entry name" value="Glyco_transf_4"/>
    <property type="match status" value="1"/>
</dbReference>
<keyword evidence="1" id="KW-0328">Glycosyltransferase</keyword>